<dbReference type="InterPro" id="IPR002110">
    <property type="entry name" value="Ankyrin_rpt"/>
</dbReference>
<dbReference type="Pfam" id="PF00023">
    <property type="entry name" value="Ank"/>
    <property type="match status" value="1"/>
</dbReference>
<reference evidence="3" key="1">
    <citation type="submission" date="2022-03" db="EMBL/GenBank/DDBJ databases">
        <authorList>
            <person name="Martin C."/>
        </authorList>
    </citation>
    <scope>NUCLEOTIDE SEQUENCE</scope>
</reference>
<dbReference type="PROSITE" id="PS50297">
    <property type="entry name" value="ANK_REP_REGION"/>
    <property type="match status" value="2"/>
</dbReference>
<dbReference type="OrthoDB" id="5406014at2759"/>
<gene>
    <name evidence="3" type="ORF">OFUS_LOCUS1080</name>
</gene>
<dbReference type="Pfam" id="PF12796">
    <property type="entry name" value="Ank_2"/>
    <property type="match status" value="1"/>
</dbReference>
<dbReference type="InterPro" id="IPR001496">
    <property type="entry name" value="SOCS_box"/>
</dbReference>
<dbReference type="Pfam" id="PF07525">
    <property type="entry name" value="SOCS_box"/>
    <property type="match status" value="1"/>
</dbReference>
<dbReference type="SUPFAM" id="SSF158235">
    <property type="entry name" value="SOCS box-like"/>
    <property type="match status" value="1"/>
</dbReference>
<dbReference type="EMBL" id="CAIIXF020000001">
    <property type="protein sequence ID" value="CAH1773490.1"/>
    <property type="molecule type" value="Genomic_DNA"/>
</dbReference>
<dbReference type="InterPro" id="IPR036036">
    <property type="entry name" value="SOCS_box-like_dom_sf"/>
</dbReference>
<sequence>MGCVHSNFPLLCNRQTDVEKCFFDAIFMNDLATMEACLKNKVDINMIYICDSIIKHALTTPLTWACKKDYPSNEGLRCVQYLIQNNADVNKKDGHGRLPLSYATESGDYDLMKELISAGTHVKKDTALDECVEKSLLHWAVYNPRCMELLIQHGADVNALRNKHTPLIHAAKHCGNAECVKLLIKHGADLEYRDLGNESYDLFSLCPRPHNYTALFYALTERSFSTVEILLDAGANYNGLIFPDQENSRSALLALIEFGRSRSTYCCMYYTDYRLAVETRKSLKGHREFHNFDKCAALLIKYGCTPELECLGRYLSHGNADIFKQILDALTSKYEPDTLFQKFKSSPTEVSLRAEKYDCAKLLLEYGDTVTENINTLISSMYIRDRTDPRKLKFYKQSTKLMLDYGARVSLCRFFKVSKYHISKACKSVDQIRELLTVLDCSNCKEKISSHAFLHSPSGETINNIVNRSIELKHLTRMVIRKCLFYGGLPPGKWFVRNLQQLPIPEALKCYVRYIELE</sequence>
<dbReference type="SUPFAM" id="SSF48403">
    <property type="entry name" value="Ankyrin repeat"/>
    <property type="match status" value="2"/>
</dbReference>
<dbReference type="AlphaFoldDB" id="A0A8J1UCS2"/>
<keyword evidence="4" id="KW-1185">Reference proteome</keyword>
<dbReference type="CDD" id="cd03716">
    <property type="entry name" value="SOCS_ASB_like"/>
    <property type="match status" value="1"/>
</dbReference>
<evidence type="ECO:0000313" key="4">
    <source>
        <dbReference type="Proteomes" id="UP000749559"/>
    </source>
</evidence>
<evidence type="ECO:0000313" key="3">
    <source>
        <dbReference type="EMBL" id="CAH1773490.1"/>
    </source>
</evidence>
<comment type="caution">
    <text evidence="3">The sequence shown here is derived from an EMBL/GenBank/DDBJ whole genome shotgun (WGS) entry which is preliminary data.</text>
</comment>
<keyword evidence="1" id="KW-0677">Repeat</keyword>
<keyword evidence="2" id="KW-0040">ANK repeat</keyword>
<dbReference type="PANTHER" id="PTHR24189">
    <property type="entry name" value="MYOTROPHIN"/>
    <property type="match status" value="1"/>
</dbReference>
<accession>A0A8J1UCS2</accession>
<dbReference type="Proteomes" id="UP000749559">
    <property type="component" value="Unassembled WGS sequence"/>
</dbReference>
<dbReference type="Gene3D" id="1.10.750.20">
    <property type="entry name" value="SOCS box"/>
    <property type="match status" value="1"/>
</dbReference>
<dbReference type="SMART" id="SM00248">
    <property type="entry name" value="ANK"/>
    <property type="match status" value="8"/>
</dbReference>
<dbReference type="Gene3D" id="1.25.40.20">
    <property type="entry name" value="Ankyrin repeat-containing domain"/>
    <property type="match status" value="2"/>
</dbReference>
<dbReference type="PROSITE" id="PS50225">
    <property type="entry name" value="SOCS"/>
    <property type="match status" value="1"/>
</dbReference>
<evidence type="ECO:0000256" key="1">
    <source>
        <dbReference type="ARBA" id="ARBA00022737"/>
    </source>
</evidence>
<proteinExistence type="predicted"/>
<dbReference type="PROSITE" id="PS50088">
    <property type="entry name" value="ANK_REPEAT"/>
    <property type="match status" value="2"/>
</dbReference>
<dbReference type="GO" id="GO:0035556">
    <property type="term" value="P:intracellular signal transduction"/>
    <property type="evidence" value="ECO:0007669"/>
    <property type="project" value="InterPro"/>
</dbReference>
<protein>
    <submittedName>
        <fullName evidence="3">Uncharacterized protein</fullName>
    </submittedName>
</protein>
<dbReference type="InterPro" id="IPR050745">
    <property type="entry name" value="Multifunctional_regulatory"/>
</dbReference>
<dbReference type="InterPro" id="IPR036770">
    <property type="entry name" value="Ankyrin_rpt-contain_sf"/>
</dbReference>
<evidence type="ECO:0000256" key="2">
    <source>
        <dbReference type="ARBA" id="ARBA00023043"/>
    </source>
</evidence>
<name>A0A8J1UCS2_OWEFU</name>
<organism evidence="3 4">
    <name type="scientific">Owenia fusiformis</name>
    <name type="common">Polychaete worm</name>
    <dbReference type="NCBI Taxonomy" id="6347"/>
    <lineage>
        <taxon>Eukaryota</taxon>
        <taxon>Metazoa</taxon>
        <taxon>Spiralia</taxon>
        <taxon>Lophotrochozoa</taxon>
        <taxon>Annelida</taxon>
        <taxon>Polychaeta</taxon>
        <taxon>Sedentaria</taxon>
        <taxon>Canalipalpata</taxon>
        <taxon>Sabellida</taxon>
        <taxon>Oweniida</taxon>
        <taxon>Oweniidae</taxon>
        <taxon>Owenia</taxon>
    </lineage>
</organism>